<evidence type="ECO:0000256" key="5">
    <source>
        <dbReference type="ARBA" id="ARBA00023004"/>
    </source>
</evidence>
<keyword evidence="9" id="KW-1185">Reference proteome</keyword>
<dbReference type="RefSeq" id="XP_002730609.1">
    <property type="nucleotide sequence ID" value="XM_002730563.2"/>
</dbReference>
<keyword evidence="8" id="KW-0812">Transmembrane</keyword>
<feature type="transmembrane region" description="Helical" evidence="8">
    <location>
        <begin position="216"/>
        <end position="237"/>
    </location>
</feature>
<dbReference type="PRINTS" id="PR00385">
    <property type="entry name" value="P450"/>
</dbReference>
<evidence type="ECO:0000256" key="4">
    <source>
        <dbReference type="ARBA" id="ARBA00023002"/>
    </source>
</evidence>
<protein>
    <submittedName>
        <fullName evidence="10">Cytochrome P450 3A29-like</fullName>
    </submittedName>
</protein>
<keyword evidence="3 7" id="KW-0479">Metal-binding</keyword>
<dbReference type="PROSITE" id="PS00086">
    <property type="entry name" value="CYTOCHROME_P450"/>
    <property type="match status" value="1"/>
</dbReference>
<accession>A0ABM0GIK1</accession>
<dbReference type="InterPro" id="IPR036396">
    <property type="entry name" value="Cyt_P450_sf"/>
</dbReference>
<sequence length="528" mass="60632">MDVNGVAGTTLFLIGLLLFLVYIYAVWPFSTFTKLGIAGPKPVPFFGNLTQMGTGMQYKDLEWIKKYGKVYGYYEGRMPMLLVADVEMCKQIMVKQFSSFVNRRRFNLQGTLWSSALPNLVDEHWKNVRNTLTPAFSASKMKQLAPLISSASNYMVKNLDKHCQSKTSFKCIKNLYGYYVLDSIAGAGFGMDLSSQTEPDHPFVTTVKRLFKAHTVFKPVFMILLFLPIFVPFLKLFKISCFPRKLMDYFVKVLEETIETRDKDPDSTRKVDFLQLMLNAHHEYEQYIENKEEEPDEEDDVLKVQFVKGSTLLTGVSHKGLSEDEMLGQAMTFFFAGYETVSTTMSFASYNLATNPDVQEKLQGEIDRVMADYDQPNYEAISKMPYLDMVFKETLRKYPPVIRYDRECTEDIIINGLHIPKGMYICMPIYAIHHDPELYPEPEKFIPERFTKEEKAKRHSCAWLPFGAGPRMCIGMRFAMMEAKIGLVRILQKYSFEPCAETEIPPKLGLLGFTTPPNDIVLTVSLRK</sequence>
<reference evidence="10" key="1">
    <citation type="submission" date="2025-08" db="UniProtKB">
        <authorList>
            <consortium name="RefSeq"/>
        </authorList>
    </citation>
    <scope>IDENTIFICATION</scope>
    <source>
        <tissue evidence="10">Testes</tissue>
    </source>
</reference>
<dbReference type="GeneID" id="100367297"/>
<dbReference type="PRINTS" id="PR00463">
    <property type="entry name" value="EP450I"/>
</dbReference>
<dbReference type="PANTHER" id="PTHR24302">
    <property type="entry name" value="CYTOCHROME P450 FAMILY 3"/>
    <property type="match status" value="1"/>
</dbReference>
<keyword evidence="4 7" id="KW-0560">Oxidoreductase</keyword>
<evidence type="ECO:0000256" key="3">
    <source>
        <dbReference type="ARBA" id="ARBA00022723"/>
    </source>
</evidence>
<dbReference type="InterPro" id="IPR017972">
    <property type="entry name" value="Cyt_P450_CS"/>
</dbReference>
<feature type="transmembrane region" description="Helical" evidence="8">
    <location>
        <begin position="6"/>
        <end position="27"/>
    </location>
</feature>
<gene>
    <name evidence="10" type="primary">LOC100367297</name>
</gene>
<dbReference type="Pfam" id="PF00067">
    <property type="entry name" value="p450"/>
    <property type="match status" value="1"/>
</dbReference>
<dbReference type="InterPro" id="IPR050705">
    <property type="entry name" value="Cytochrome_P450_3A"/>
</dbReference>
<keyword evidence="8" id="KW-1133">Transmembrane helix</keyword>
<keyword evidence="7" id="KW-0503">Monooxygenase</keyword>
<name>A0ABM0GIK1_SACKO</name>
<evidence type="ECO:0000313" key="9">
    <source>
        <dbReference type="Proteomes" id="UP000694865"/>
    </source>
</evidence>
<evidence type="ECO:0000256" key="6">
    <source>
        <dbReference type="ARBA" id="ARBA00043906"/>
    </source>
</evidence>
<dbReference type="CDD" id="cd11055">
    <property type="entry name" value="CYP3A-like"/>
    <property type="match status" value="1"/>
</dbReference>
<dbReference type="SUPFAM" id="SSF48264">
    <property type="entry name" value="Cytochrome P450"/>
    <property type="match status" value="1"/>
</dbReference>
<comment type="function">
    <text evidence="6">Cytochromes P450 are a group of heme-thiolate monooxygenases. They oxidize a variety of structurally unrelated compounds, including steroids, fatty acids, and xenobiotics.</text>
</comment>
<dbReference type="Proteomes" id="UP000694865">
    <property type="component" value="Unplaced"/>
</dbReference>
<comment type="similarity">
    <text evidence="1 7">Belongs to the cytochrome P450 family.</text>
</comment>
<keyword evidence="2 7" id="KW-0349">Heme</keyword>
<dbReference type="InterPro" id="IPR001128">
    <property type="entry name" value="Cyt_P450"/>
</dbReference>
<dbReference type="Gene3D" id="1.10.630.10">
    <property type="entry name" value="Cytochrome P450"/>
    <property type="match status" value="1"/>
</dbReference>
<organism evidence="9 10">
    <name type="scientific">Saccoglossus kowalevskii</name>
    <name type="common">Acorn worm</name>
    <dbReference type="NCBI Taxonomy" id="10224"/>
    <lineage>
        <taxon>Eukaryota</taxon>
        <taxon>Metazoa</taxon>
        <taxon>Hemichordata</taxon>
        <taxon>Enteropneusta</taxon>
        <taxon>Harrimaniidae</taxon>
        <taxon>Saccoglossus</taxon>
    </lineage>
</organism>
<keyword evidence="5 7" id="KW-0408">Iron</keyword>
<evidence type="ECO:0000256" key="8">
    <source>
        <dbReference type="SAM" id="Phobius"/>
    </source>
</evidence>
<dbReference type="InterPro" id="IPR002401">
    <property type="entry name" value="Cyt_P450_E_grp-I"/>
</dbReference>
<evidence type="ECO:0000256" key="1">
    <source>
        <dbReference type="ARBA" id="ARBA00010617"/>
    </source>
</evidence>
<evidence type="ECO:0000256" key="7">
    <source>
        <dbReference type="RuleBase" id="RU000461"/>
    </source>
</evidence>
<proteinExistence type="inferred from homology"/>
<dbReference type="PANTHER" id="PTHR24302:SF15">
    <property type="entry name" value="FATTY-ACID PEROXYGENASE"/>
    <property type="match status" value="1"/>
</dbReference>
<keyword evidence="8" id="KW-0472">Membrane</keyword>
<evidence type="ECO:0000256" key="2">
    <source>
        <dbReference type="ARBA" id="ARBA00022617"/>
    </source>
</evidence>
<evidence type="ECO:0000313" key="10">
    <source>
        <dbReference type="RefSeq" id="XP_002730609.1"/>
    </source>
</evidence>